<dbReference type="Gene3D" id="3.40.718.10">
    <property type="entry name" value="Isopropylmalate Dehydrogenase"/>
    <property type="match status" value="1"/>
</dbReference>
<evidence type="ECO:0000313" key="4">
    <source>
        <dbReference type="EMBL" id="AWV88178.1"/>
    </source>
</evidence>
<sequence length="347" mass="37351">MKIGISMGDPSGIGPEVILKALGAPLEDGVSPIVFGSHAVLARVDEMLVKGKTEYQSLVERLEPIDSLNAKITPGNIGVLDVLPGSHDEKIPFGERNERSAQLQLAAFHRAVTASQSGEIDAIVTAPWTKELFRIIDMPAVGHTEILAEAFDAPDHVMMLAGARLRVALVTTHLPLKDVSRALEAERIKSVIRTTAADLTRLYGVENPNIAVCGLNPHAGESRVMGDEEEDIITPALKELAVEFGDAVELSGPHPADTLFARFRDGRQPFDAVICMYHDQGLIPLKLLHFGESANITLGLPVVRTSVDHGTAYDIAGWGVADPGSMRYAIELAVEMVGRIQKRAAAR</sequence>
<evidence type="ECO:0000256" key="2">
    <source>
        <dbReference type="ARBA" id="ARBA00023002"/>
    </source>
</evidence>
<dbReference type="SUPFAM" id="SSF53659">
    <property type="entry name" value="Isocitrate/Isopropylmalate dehydrogenase-like"/>
    <property type="match status" value="1"/>
</dbReference>
<dbReference type="Proteomes" id="UP000249799">
    <property type="component" value="Chromosome"/>
</dbReference>
<keyword evidence="3" id="KW-0520">NAD</keyword>
<dbReference type="GO" id="GO:0050570">
    <property type="term" value="F:4-hydroxythreonine-4-phosphate dehydrogenase activity"/>
    <property type="evidence" value="ECO:0007669"/>
    <property type="project" value="UniProtKB-EC"/>
</dbReference>
<dbReference type="GO" id="GO:0046872">
    <property type="term" value="F:metal ion binding"/>
    <property type="evidence" value="ECO:0007669"/>
    <property type="project" value="UniProtKB-KW"/>
</dbReference>
<dbReference type="InterPro" id="IPR005255">
    <property type="entry name" value="PdxA_fam"/>
</dbReference>
<reference evidence="4 5" key="1">
    <citation type="submission" date="2018-06" db="EMBL/GenBank/DDBJ databases">
        <title>Lujinxingia sediminis gen. nov. sp. nov., a new facultative anaerobic member of the class Deltaproteobacteria, and proposal of Lujinxingaceae fam. nov.</title>
        <authorList>
            <person name="Guo L.-Y."/>
            <person name="Li C.-M."/>
            <person name="Wang S."/>
            <person name="Du Z.-J."/>
        </authorList>
    </citation>
    <scope>NUCLEOTIDE SEQUENCE [LARGE SCALE GENOMIC DNA]</scope>
    <source>
        <strain evidence="4 5">FA350</strain>
    </source>
</reference>
<dbReference type="RefSeq" id="WP_111331695.1">
    <property type="nucleotide sequence ID" value="NZ_CP030032.1"/>
</dbReference>
<dbReference type="GO" id="GO:0051287">
    <property type="term" value="F:NAD binding"/>
    <property type="evidence" value="ECO:0007669"/>
    <property type="project" value="InterPro"/>
</dbReference>
<evidence type="ECO:0000256" key="1">
    <source>
        <dbReference type="ARBA" id="ARBA00022723"/>
    </source>
</evidence>
<organism evidence="4 5">
    <name type="scientific">Bradymonas sediminis</name>
    <dbReference type="NCBI Taxonomy" id="1548548"/>
    <lineage>
        <taxon>Bacteria</taxon>
        <taxon>Deltaproteobacteria</taxon>
        <taxon>Bradymonadales</taxon>
        <taxon>Bradymonadaceae</taxon>
        <taxon>Bradymonas</taxon>
    </lineage>
</organism>
<dbReference type="KEGG" id="bsed:DN745_02025"/>
<proteinExistence type="predicted"/>
<name>A0A2Z4FHI9_9DELT</name>
<dbReference type="EMBL" id="CP030032">
    <property type="protein sequence ID" value="AWV88178.1"/>
    <property type="molecule type" value="Genomic_DNA"/>
</dbReference>
<dbReference type="AlphaFoldDB" id="A0A2Z4FHI9"/>
<dbReference type="EC" id="1.1.1.262" evidence="4"/>
<dbReference type="NCBIfam" id="TIGR00557">
    <property type="entry name" value="pdxA"/>
    <property type="match status" value="1"/>
</dbReference>
<gene>
    <name evidence="4" type="primary">pdxA</name>
    <name evidence="4" type="ORF">DN745_02025</name>
</gene>
<keyword evidence="5" id="KW-1185">Reference proteome</keyword>
<keyword evidence="1" id="KW-0479">Metal-binding</keyword>
<dbReference type="OrthoDB" id="9801783at2"/>
<evidence type="ECO:0000313" key="5">
    <source>
        <dbReference type="Proteomes" id="UP000249799"/>
    </source>
</evidence>
<keyword evidence="2 4" id="KW-0560">Oxidoreductase</keyword>
<protein>
    <submittedName>
        <fullName evidence="4">4-hydroxythreonine-4-phosphate dehydrogenase PdxA</fullName>
        <ecNumber evidence="4">1.1.1.262</ecNumber>
    </submittedName>
</protein>
<dbReference type="PANTHER" id="PTHR30004">
    <property type="entry name" value="4-HYDROXYTHREONINE-4-PHOSPHATE DEHYDROGENASE"/>
    <property type="match status" value="1"/>
</dbReference>
<dbReference type="Pfam" id="PF04166">
    <property type="entry name" value="PdxA"/>
    <property type="match status" value="1"/>
</dbReference>
<dbReference type="PANTHER" id="PTHR30004:SF6">
    <property type="entry name" value="D-THREONATE 4-PHOSPHATE DEHYDROGENASE"/>
    <property type="match status" value="1"/>
</dbReference>
<evidence type="ECO:0000256" key="3">
    <source>
        <dbReference type="ARBA" id="ARBA00023027"/>
    </source>
</evidence>
<accession>A0A2Z4FHI9</accession>